<evidence type="ECO:0000256" key="2">
    <source>
        <dbReference type="ARBA" id="ARBA00022448"/>
    </source>
</evidence>
<reference evidence="9 10" key="1">
    <citation type="submission" date="2020-01" db="EMBL/GenBank/DDBJ databases">
        <authorList>
            <person name="Kim M.K."/>
        </authorList>
    </citation>
    <scope>NUCLEOTIDE SEQUENCE [LARGE SCALE GENOMIC DNA]</scope>
    <source>
        <strain evidence="9 10">172606-1</strain>
    </source>
</reference>
<dbReference type="Gene3D" id="1.20.1250.20">
    <property type="entry name" value="MFS general substrate transporter like domains"/>
    <property type="match status" value="1"/>
</dbReference>
<feature type="transmembrane region" description="Helical" evidence="7">
    <location>
        <begin position="286"/>
        <end position="304"/>
    </location>
</feature>
<organism evidence="9 10">
    <name type="scientific">Rhodocytophaga rosea</name>
    <dbReference type="NCBI Taxonomy" id="2704465"/>
    <lineage>
        <taxon>Bacteria</taxon>
        <taxon>Pseudomonadati</taxon>
        <taxon>Bacteroidota</taxon>
        <taxon>Cytophagia</taxon>
        <taxon>Cytophagales</taxon>
        <taxon>Rhodocytophagaceae</taxon>
        <taxon>Rhodocytophaga</taxon>
    </lineage>
</organism>
<evidence type="ECO:0000256" key="5">
    <source>
        <dbReference type="ARBA" id="ARBA00022989"/>
    </source>
</evidence>
<evidence type="ECO:0000313" key="9">
    <source>
        <dbReference type="EMBL" id="QHT70219.1"/>
    </source>
</evidence>
<feature type="domain" description="Major facilitator superfamily (MFS) profile" evidence="8">
    <location>
        <begin position="18"/>
        <end position="398"/>
    </location>
</feature>
<feature type="transmembrane region" description="Helical" evidence="7">
    <location>
        <begin position="143"/>
        <end position="164"/>
    </location>
</feature>
<dbReference type="RefSeq" id="WP_162446201.1">
    <property type="nucleotide sequence ID" value="NZ_CP048222.1"/>
</dbReference>
<dbReference type="InterPro" id="IPR001958">
    <property type="entry name" value="Tet-R_TetA/multi-R_MdtG-like"/>
</dbReference>
<feature type="transmembrane region" description="Helical" evidence="7">
    <location>
        <begin position="310"/>
        <end position="333"/>
    </location>
</feature>
<evidence type="ECO:0000256" key="6">
    <source>
        <dbReference type="ARBA" id="ARBA00023136"/>
    </source>
</evidence>
<keyword evidence="5 7" id="KW-1133">Transmembrane helix</keyword>
<feature type="transmembrane region" description="Helical" evidence="7">
    <location>
        <begin position="170"/>
        <end position="191"/>
    </location>
</feature>
<dbReference type="SUPFAM" id="SSF103473">
    <property type="entry name" value="MFS general substrate transporter"/>
    <property type="match status" value="1"/>
</dbReference>
<dbReference type="Proteomes" id="UP000480178">
    <property type="component" value="Chromosome"/>
</dbReference>
<protein>
    <submittedName>
        <fullName evidence="9">MFS transporter</fullName>
    </submittedName>
</protein>
<evidence type="ECO:0000256" key="7">
    <source>
        <dbReference type="SAM" id="Phobius"/>
    </source>
</evidence>
<evidence type="ECO:0000259" key="8">
    <source>
        <dbReference type="PROSITE" id="PS50850"/>
    </source>
</evidence>
<feature type="transmembrane region" description="Helical" evidence="7">
    <location>
        <begin position="55"/>
        <end position="75"/>
    </location>
</feature>
<feature type="transmembrane region" description="Helical" evidence="7">
    <location>
        <begin position="255"/>
        <end position="274"/>
    </location>
</feature>
<gene>
    <name evidence="9" type="ORF">GXP67_28015</name>
</gene>
<dbReference type="GO" id="GO:0005886">
    <property type="term" value="C:plasma membrane"/>
    <property type="evidence" value="ECO:0007669"/>
    <property type="project" value="UniProtKB-SubCell"/>
</dbReference>
<evidence type="ECO:0000313" key="10">
    <source>
        <dbReference type="Proteomes" id="UP000480178"/>
    </source>
</evidence>
<dbReference type="InterPro" id="IPR020846">
    <property type="entry name" value="MFS_dom"/>
</dbReference>
<keyword evidence="4 7" id="KW-0812">Transmembrane</keyword>
<name>A0A6C0GQ81_9BACT</name>
<dbReference type="KEGG" id="rhoz:GXP67_28015"/>
<dbReference type="AlphaFoldDB" id="A0A6C0GQ81"/>
<proteinExistence type="predicted"/>
<dbReference type="PANTHER" id="PTHR23517">
    <property type="entry name" value="RESISTANCE PROTEIN MDTM, PUTATIVE-RELATED-RELATED"/>
    <property type="match status" value="1"/>
</dbReference>
<sequence>MTFLINLYRNAYGGLSTPAWMLALVMFINRSGSMVVPFLSVYLTDSLHFTVEQAGLILTSFGMGAMSGSILGGWLSDRLSPFVVQVLSLSLGGCLFLVMAHVSTYYWLLGGFFLLSVVSECLRPANAASVALYARPENVTRSFSLNRMALNLGFSIGPALGGILASISYYWLFVADGFTCMAAGIFFFFYFGKLPRQKKVSVDNESALPKQSVHQDTVFLVFLLFVTCYALTFFQFFFTLPLYYREVYKLSEIQIGLLLGFNGLLVFLFEMIIVHQLENKPFLWRQIVLGTLLCGVSFVLLTLFSSPFILIISMVLLTFSEIFAMPFMVTYTVNRAGTHNRGRYLGFYSLAYATAFILAPYLGTKAISHLGYTFLWWATGILSALTALGFYLVLARKKQFANA</sequence>
<feature type="transmembrane region" description="Helical" evidence="7">
    <location>
        <begin position="374"/>
        <end position="394"/>
    </location>
</feature>
<dbReference type="InterPro" id="IPR050171">
    <property type="entry name" value="MFS_Transporters"/>
</dbReference>
<dbReference type="GO" id="GO:0022857">
    <property type="term" value="F:transmembrane transporter activity"/>
    <property type="evidence" value="ECO:0007669"/>
    <property type="project" value="InterPro"/>
</dbReference>
<feature type="transmembrane region" description="Helical" evidence="7">
    <location>
        <begin position="345"/>
        <end position="362"/>
    </location>
</feature>
<feature type="transmembrane region" description="Helical" evidence="7">
    <location>
        <begin position="105"/>
        <end position="122"/>
    </location>
</feature>
<dbReference type="InterPro" id="IPR011701">
    <property type="entry name" value="MFS"/>
</dbReference>
<dbReference type="Pfam" id="PF07690">
    <property type="entry name" value="MFS_1"/>
    <property type="match status" value="1"/>
</dbReference>
<keyword evidence="2" id="KW-0813">Transport</keyword>
<keyword evidence="6 7" id="KW-0472">Membrane</keyword>
<dbReference type="InterPro" id="IPR036259">
    <property type="entry name" value="MFS_trans_sf"/>
</dbReference>
<keyword evidence="3" id="KW-1003">Cell membrane</keyword>
<accession>A0A6C0GQ81</accession>
<feature type="transmembrane region" description="Helical" evidence="7">
    <location>
        <begin position="218"/>
        <end position="243"/>
    </location>
</feature>
<dbReference type="PRINTS" id="PR01035">
    <property type="entry name" value="TCRTETA"/>
</dbReference>
<keyword evidence="10" id="KW-1185">Reference proteome</keyword>
<evidence type="ECO:0000256" key="4">
    <source>
        <dbReference type="ARBA" id="ARBA00022692"/>
    </source>
</evidence>
<evidence type="ECO:0000256" key="3">
    <source>
        <dbReference type="ARBA" id="ARBA00022475"/>
    </source>
</evidence>
<dbReference type="EMBL" id="CP048222">
    <property type="protein sequence ID" value="QHT70219.1"/>
    <property type="molecule type" value="Genomic_DNA"/>
</dbReference>
<feature type="transmembrane region" description="Helical" evidence="7">
    <location>
        <begin position="20"/>
        <end position="43"/>
    </location>
</feature>
<dbReference type="PROSITE" id="PS50850">
    <property type="entry name" value="MFS"/>
    <property type="match status" value="1"/>
</dbReference>
<evidence type="ECO:0000256" key="1">
    <source>
        <dbReference type="ARBA" id="ARBA00004651"/>
    </source>
</evidence>
<comment type="subcellular location">
    <subcellularLocation>
        <location evidence="1">Cell membrane</location>
        <topology evidence="1">Multi-pass membrane protein</topology>
    </subcellularLocation>
</comment>
<dbReference type="PANTHER" id="PTHR23517:SF2">
    <property type="entry name" value="MULTIDRUG RESISTANCE PROTEIN MDTH"/>
    <property type="match status" value="1"/>
</dbReference>